<gene>
    <name evidence="1" type="ORF">LCGC14_0765800</name>
</gene>
<evidence type="ECO:0000313" key="1">
    <source>
        <dbReference type="EMBL" id="KKN37208.1"/>
    </source>
</evidence>
<name>A0A0F9T6T5_9ZZZZ</name>
<accession>A0A0F9T6T5</accession>
<dbReference type="AlphaFoldDB" id="A0A0F9T6T5"/>
<proteinExistence type="predicted"/>
<comment type="caution">
    <text evidence="1">The sequence shown here is derived from an EMBL/GenBank/DDBJ whole genome shotgun (WGS) entry which is preliminary data.</text>
</comment>
<sequence>MKGKKKKKNTNEGFNVDSEILKTVRNILDFLEQIFIKLHPLLRKTLLMEEAEEIHTNGTLRDLVQLLDNISREYKRLSFHINTKN</sequence>
<reference evidence="1" key="1">
    <citation type="journal article" date="2015" name="Nature">
        <title>Complex archaea that bridge the gap between prokaryotes and eukaryotes.</title>
        <authorList>
            <person name="Spang A."/>
            <person name="Saw J.H."/>
            <person name="Jorgensen S.L."/>
            <person name="Zaremba-Niedzwiedzka K."/>
            <person name="Martijn J."/>
            <person name="Lind A.E."/>
            <person name="van Eijk R."/>
            <person name="Schleper C."/>
            <person name="Guy L."/>
            <person name="Ettema T.J."/>
        </authorList>
    </citation>
    <scope>NUCLEOTIDE SEQUENCE</scope>
</reference>
<dbReference type="EMBL" id="LAZR01001910">
    <property type="protein sequence ID" value="KKN37208.1"/>
    <property type="molecule type" value="Genomic_DNA"/>
</dbReference>
<protein>
    <submittedName>
        <fullName evidence="1">Uncharacterized protein</fullName>
    </submittedName>
</protein>
<organism evidence="1">
    <name type="scientific">marine sediment metagenome</name>
    <dbReference type="NCBI Taxonomy" id="412755"/>
    <lineage>
        <taxon>unclassified sequences</taxon>
        <taxon>metagenomes</taxon>
        <taxon>ecological metagenomes</taxon>
    </lineage>
</organism>